<dbReference type="SMART" id="SM00487">
    <property type="entry name" value="DEXDc"/>
    <property type="match status" value="1"/>
</dbReference>
<sequence>MQYRPHNYQKYATDFILNHTSAGLLLAMGLGKTVITLTAIGELLYDTFEISRVLIIAPKRVVESTWEQEAQKWDHLKHLQFSRVIGTVKQRRAALKAPADIYLVNRENVKWIVEECGNSWPFDMVVIDELSSFRNPASQRFRSLRRVLPRITRIVGLTGTPTPKGLINLWAQLYLLDRGERLGRTLGGYREQYFKPGRRNGYVVYDWILRPGAQQAIYDKISDICVSMKAEDWLELPKRINVIRSVRLPEEVMKEYHEMEKQQMLLGEQTVIANGAADLGNKLQQFANGAVYADDGSVRTVHDEKLEELEELVEEANGQPVLVFYAYKHDAARILTRLEGAKLLETDDDVKAWNRGDIPVLLTHPASAGHGLNLQQGGHIVIWFGMTRDLELYQQGNCRLDRQGQKENVIVYHIIAECTRDEDCLPVLEGREVTQRDLMEALKARVKRYERRDQRGSR</sequence>
<dbReference type="InterPro" id="IPR014001">
    <property type="entry name" value="Helicase_ATP-bd"/>
</dbReference>
<dbReference type="Gene3D" id="3.40.50.10810">
    <property type="entry name" value="Tandem AAA-ATPase domain"/>
    <property type="match status" value="1"/>
</dbReference>
<dbReference type="GO" id="GO:0004386">
    <property type="term" value="F:helicase activity"/>
    <property type="evidence" value="ECO:0007669"/>
    <property type="project" value="UniProtKB-KW"/>
</dbReference>
<evidence type="ECO:0000259" key="1">
    <source>
        <dbReference type="PROSITE" id="PS51192"/>
    </source>
</evidence>
<dbReference type="EMBL" id="CP117826">
    <property type="protein sequence ID" value="XCC63434.1"/>
    <property type="molecule type" value="Genomic_DNA"/>
</dbReference>
<keyword evidence="2" id="KW-0347">Helicase</keyword>
<keyword evidence="2" id="KW-0378">Hydrolase</keyword>
<name>A0AAU8ABM9_9FIRM</name>
<dbReference type="AlphaFoldDB" id="A0AAU8ABM9"/>
<protein>
    <submittedName>
        <fullName evidence="2">DEAD/DEAH box helicase</fullName>
    </submittedName>
</protein>
<dbReference type="InterPro" id="IPR000330">
    <property type="entry name" value="SNF2_N"/>
</dbReference>
<reference evidence="2" key="1">
    <citation type="submission" date="2023-02" db="EMBL/GenBank/DDBJ databases">
        <title>Gut commensal Christensenella minuta modulates host metabolism via a new class of secondary bile acids.</title>
        <authorList>
            <person name="Liu C."/>
        </authorList>
    </citation>
    <scope>NUCLEOTIDE SEQUENCE</scope>
    <source>
        <strain evidence="2">CA70</strain>
    </source>
</reference>
<dbReference type="CDD" id="cd18013">
    <property type="entry name" value="DEXQc_bact_SNF2"/>
    <property type="match status" value="1"/>
</dbReference>
<evidence type="ECO:0000313" key="2">
    <source>
        <dbReference type="EMBL" id="XCC63434.1"/>
    </source>
</evidence>
<dbReference type="Pfam" id="PF00176">
    <property type="entry name" value="SNF2-rel_dom"/>
    <property type="match status" value="1"/>
</dbReference>
<keyword evidence="2" id="KW-0067">ATP-binding</keyword>
<accession>A0AAU8ABM9</accession>
<dbReference type="SUPFAM" id="SSF52540">
    <property type="entry name" value="P-loop containing nucleoside triphosphate hydrolases"/>
    <property type="match status" value="2"/>
</dbReference>
<dbReference type="Gene3D" id="3.40.50.300">
    <property type="entry name" value="P-loop containing nucleotide triphosphate hydrolases"/>
    <property type="match status" value="1"/>
</dbReference>
<dbReference type="InterPro" id="IPR027417">
    <property type="entry name" value="P-loop_NTPase"/>
</dbReference>
<keyword evidence="2" id="KW-0547">Nucleotide-binding</keyword>
<gene>
    <name evidence="2" type="ORF">PUP29_05835</name>
</gene>
<dbReference type="GO" id="GO:0005524">
    <property type="term" value="F:ATP binding"/>
    <property type="evidence" value="ECO:0007669"/>
    <property type="project" value="InterPro"/>
</dbReference>
<dbReference type="InterPro" id="IPR038718">
    <property type="entry name" value="SNF2-like_sf"/>
</dbReference>
<organism evidence="2">
    <name type="scientific">Christensenella massiliensis</name>
    <dbReference type="NCBI Taxonomy" id="1805714"/>
    <lineage>
        <taxon>Bacteria</taxon>
        <taxon>Bacillati</taxon>
        <taxon>Bacillota</taxon>
        <taxon>Clostridia</taxon>
        <taxon>Christensenellales</taxon>
        <taxon>Christensenellaceae</taxon>
        <taxon>Christensenella</taxon>
    </lineage>
</organism>
<dbReference type="PROSITE" id="PS51192">
    <property type="entry name" value="HELICASE_ATP_BIND_1"/>
    <property type="match status" value="1"/>
</dbReference>
<dbReference type="PANTHER" id="PTHR10799">
    <property type="entry name" value="SNF2/RAD54 HELICASE FAMILY"/>
    <property type="match status" value="1"/>
</dbReference>
<feature type="domain" description="Helicase ATP-binding" evidence="1">
    <location>
        <begin position="13"/>
        <end position="179"/>
    </location>
</feature>
<proteinExistence type="predicted"/>
<dbReference type="RefSeq" id="WP_353423999.1">
    <property type="nucleotide sequence ID" value="NZ_CP117826.1"/>
</dbReference>